<dbReference type="InterPro" id="IPR036388">
    <property type="entry name" value="WH-like_DNA-bd_sf"/>
</dbReference>
<dbReference type="GO" id="GO:0045892">
    <property type="term" value="P:negative regulation of DNA-templated transcription"/>
    <property type="evidence" value="ECO:0007669"/>
    <property type="project" value="UniProtKB-UniRule"/>
</dbReference>
<evidence type="ECO:0000256" key="1">
    <source>
        <dbReference type="ARBA" id="ARBA00022491"/>
    </source>
</evidence>
<evidence type="ECO:0000259" key="7">
    <source>
        <dbReference type="Pfam" id="PF01628"/>
    </source>
</evidence>
<dbReference type="PANTHER" id="PTHR34824:SF1">
    <property type="entry name" value="HEAT-INDUCIBLE TRANSCRIPTION REPRESSOR HRCA"/>
    <property type="match status" value="1"/>
</dbReference>
<protein>
    <recommendedName>
        <fullName evidence="6">Heat-inducible transcription repressor HrcA</fullName>
    </recommendedName>
</protein>
<dbReference type="InterPro" id="IPR023120">
    <property type="entry name" value="WHTH_transcript_rep_HrcA_IDD"/>
</dbReference>
<keyword evidence="1 6" id="KW-0678">Repressor</keyword>
<evidence type="ECO:0000256" key="3">
    <source>
        <dbReference type="ARBA" id="ARBA00023016"/>
    </source>
</evidence>
<dbReference type="HAMAP" id="MF_00081">
    <property type="entry name" value="HrcA"/>
    <property type="match status" value="1"/>
</dbReference>
<keyword evidence="2 6" id="KW-0805">Transcription regulation</keyword>
<dbReference type="GO" id="GO:0003677">
    <property type="term" value="F:DNA binding"/>
    <property type="evidence" value="ECO:0007669"/>
    <property type="project" value="InterPro"/>
</dbReference>
<dbReference type="EMBL" id="EU234498">
    <property type="protein sequence ID" value="ABW97715.1"/>
    <property type="molecule type" value="Genomic_DNA"/>
</dbReference>
<evidence type="ECO:0000313" key="8">
    <source>
        <dbReference type="EMBL" id="ABW97715.1"/>
    </source>
</evidence>
<gene>
    <name evidence="6" type="primary">hrcA</name>
</gene>
<organism evidence="8">
    <name type="scientific">Priestia megaterium</name>
    <name type="common">Bacillus megaterium</name>
    <dbReference type="NCBI Taxonomy" id="1404"/>
    <lineage>
        <taxon>Bacteria</taxon>
        <taxon>Bacillati</taxon>
        <taxon>Bacillota</taxon>
        <taxon>Bacilli</taxon>
        <taxon>Bacillales</taxon>
        <taxon>Bacillaceae</taxon>
        <taxon>Priestia</taxon>
    </lineage>
</organism>
<sequence>MLTDRQLLILQVIIDDFIRSAQPVGSRTLSKKEEFNFSSATIRNEMSDLEELGFIEKTHTSSGRVPSEKGYRYYVDHLVSPQHLKASDVSTVRSVFAERIVELEQLVQKSAQILSDLTSLTSIVLGPKAVSHKLKQLQILPLTAQSAVAIIVTDTGHVESRTITLPSSIQPSDIEKMVNILNEKLIGVRITDLHDKMYKEVATLLKSHIQGYEQTMDILNDVLKLNMNGKLVVGGKTNMFAQPEFHDLNKIRGLFNIIEHEQQFYKLLSPNEAGIHVKIGHENKLNEMVGCSLITASYSFGHEQLGTIAILGPTRMEYARVISLLTLLSSDMSQVLTNLYKEQRNRVEYITSILSL</sequence>
<reference evidence="8" key="1">
    <citation type="submission" date="2007-10" db="EMBL/GenBank/DDBJ databases">
        <authorList>
            <person name="Bao F.M."/>
        </authorList>
    </citation>
    <scope>NUCLEOTIDE SEQUENCE</scope>
    <source>
        <strain evidence="8">RF5</strain>
    </source>
</reference>
<comment type="function">
    <text evidence="5 6">Negative regulator of class I heat shock genes (grpE-dnaK-dnaJ and groELS operons). Prevents heat-shock induction of these operons.</text>
</comment>
<dbReference type="NCBIfam" id="TIGR00331">
    <property type="entry name" value="hrcA"/>
    <property type="match status" value="1"/>
</dbReference>
<evidence type="ECO:0000256" key="2">
    <source>
        <dbReference type="ARBA" id="ARBA00023015"/>
    </source>
</evidence>
<dbReference type="AlphaFoldDB" id="A8WE58"/>
<dbReference type="PIRSF" id="PIRSF005485">
    <property type="entry name" value="HrcA"/>
    <property type="match status" value="1"/>
</dbReference>
<evidence type="ECO:0000256" key="5">
    <source>
        <dbReference type="ARBA" id="ARBA00055319"/>
    </source>
</evidence>
<dbReference type="Gene3D" id="1.10.10.10">
    <property type="entry name" value="Winged helix-like DNA-binding domain superfamily/Winged helix DNA-binding domain"/>
    <property type="match status" value="1"/>
</dbReference>
<dbReference type="Pfam" id="PF01628">
    <property type="entry name" value="HrcA"/>
    <property type="match status" value="1"/>
</dbReference>
<evidence type="ECO:0000256" key="4">
    <source>
        <dbReference type="ARBA" id="ARBA00023163"/>
    </source>
</evidence>
<dbReference type="Gene3D" id="3.30.450.40">
    <property type="match status" value="1"/>
</dbReference>
<evidence type="ECO:0000256" key="6">
    <source>
        <dbReference type="HAMAP-Rule" id="MF_00081"/>
    </source>
</evidence>
<dbReference type="FunFam" id="1.10.10.10:FF:000049">
    <property type="entry name" value="Heat-inducible transcription repressor HrcA"/>
    <property type="match status" value="1"/>
</dbReference>
<dbReference type="InterPro" id="IPR029016">
    <property type="entry name" value="GAF-like_dom_sf"/>
</dbReference>
<proteinExistence type="inferred from homology"/>
<keyword evidence="3 6" id="KW-0346">Stress response</keyword>
<dbReference type="PANTHER" id="PTHR34824">
    <property type="entry name" value="HEAT-INDUCIBLE TRANSCRIPTION REPRESSOR HRCA"/>
    <property type="match status" value="1"/>
</dbReference>
<feature type="domain" description="Heat-inducible transcription repressor HrcA C-terminal" evidence="7">
    <location>
        <begin position="104"/>
        <end position="322"/>
    </location>
</feature>
<dbReference type="Gene3D" id="3.30.390.60">
    <property type="entry name" value="Heat-inducible transcription repressor hrca homolog, domain 3"/>
    <property type="match status" value="1"/>
</dbReference>
<dbReference type="SUPFAM" id="SSF55781">
    <property type="entry name" value="GAF domain-like"/>
    <property type="match status" value="1"/>
</dbReference>
<keyword evidence="4 6" id="KW-0804">Transcription</keyword>
<comment type="similarity">
    <text evidence="6">Belongs to the HrcA family.</text>
</comment>
<dbReference type="InterPro" id="IPR021153">
    <property type="entry name" value="HrcA_C"/>
</dbReference>
<reference evidence="8" key="2">
    <citation type="journal article" date="2008" name="J. Basic Microbiol.">
        <title>Cloning, sequencing and analysis of dnaK -dnaJ gene cluster of Bacillus megaterium.</title>
        <authorList>
            <person name="Bao F."/>
            <person name="Gong L."/>
            <person name="Shao W."/>
        </authorList>
    </citation>
    <scope>NUCLEOTIDE SEQUENCE</scope>
    <source>
        <strain evidence="8">RF5</strain>
    </source>
</reference>
<accession>A8WE58</accession>
<dbReference type="InterPro" id="IPR036390">
    <property type="entry name" value="WH_DNA-bd_sf"/>
</dbReference>
<name>A8WE58_PRIMG</name>
<dbReference type="InterPro" id="IPR002571">
    <property type="entry name" value="HrcA"/>
</dbReference>
<dbReference type="SUPFAM" id="SSF46785">
    <property type="entry name" value="Winged helix' DNA-binding domain"/>
    <property type="match status" value="1"/>
</dbReference>